<evidence type="ECO:0000313" key="2">
    <source>
        <dbReference type="Proteomes" id="UP000022611"/>
    </source>
</evidence>
<comment type="caution">
    <text evidence="1">The sequence shown here is derived from an EMBL/GenBank/DDBJ whole genome shotgun (WGS) entry which is preliminary data.</text>
</comment>
<dbReference type="PATRIC" id="fig|1042209.11.peg.2998"/>
<dbReference type="EMBL" id="AFOY02000015">
    <property type="protein sequence ID" value="EXF94060.1"/>
    <property type="molecule type" value="Genomic_DNA"/>
</dbReference>
<name>A0A010SM70_PSEFL</name>
<accession>A0A010SM70</accession>
<dbReference type="AlphaFoldDB" id="A0A010SM70"/>
<gene>
    <name evidence="1" type="ORF">HK44_003235</name>
</gene>
<reference evidence="1 2" key="1">
    <citation type="journal article" date="2011" name="J. Bacteriol.">
        <title>Draft genome sequence of the polycyclic aromatic hydrocarbon-degrading, genetically engineered bioluminescent bioreporter Pseudomonas fluorescens HK44.</title>
        <authorList>
            <person name="Chauhan A."/>
            <person name="Layton A.C."/>
            <person name="Williams D.E."/>
            <person name="Smartt A.E."/>
            <person name="Ripp S."/>
            <person name="Karpinets T.V."/>
            <person name="Brown S.D."/>
            <person name="Sayler G.S."/>
        </authorList>
    </citation>
    <scope>NUCLEOTIDE SEQUENCE [LARGE SCALE GENOMIC DNA]</scope>
    <source>
        <strain evidence="1 2">HK44</strain>
    </source>
</reference>
<evidence type="ECO:0000313" key="1">
    <source>
        <dbReference type="EMBL" id="EXF94060.1"/>
    </source>
</evidence>
<proteinExistence type="predicted"/>
<sequence length="41" mass="4588">MRYSHFGEGDYAEQERVIQGLLEEAKIAKVAVHSAIQTVGR</sequence>
<dbReference type="Proteomes" id="UP000022611">
    <property type="component" value="Unassembled WGS sequence"/>
</dbReference>
<organism evidence="1 2">
    <name type="scientific">Pseudomonas fluorescens HK44</name>
    <dbReference type="NCBI Taxonomy" id="1042209"/>
    <lineage>
        <taxon>Bacteria</taxon>
        <taxon>Pseudomonadati</taxon>
        <taxon>Pseudomonadota</taxon>
        <taxon>Gammaproteobacteria</taxon>
        <taxon>Pseudomonadales</taxon>
        <taxon>Pseudomonadaceae</taxon>
        <taxon>Pseudomonas</taxon>
    </lineage>
</organism>
<protein>
    <submittedName>
        <fullName evidence="1">Uncharacterized protein</fullName>
    </submittedName>
</protein>
<dbReference type="HOGENOM" id="CLU_3275319_0_0_6"/>
<dbReference type="RefSeq" id="WP_019691055.1">
    <property type="nucleotide sequence ID" value="NZ_AFOY02000015.1"/>
</dbReference>